<proteinExistence type="predicted"/>
<keyword evidence="3" id="KW-1185">Reference proteome</keyword>
<feature type="transmembrane region" description="Helical" evidence="1">
    <location>
        <begin position="64"/>
        <end position="85"/>
    </location>
</feature>
<evidence type="ECO:0000313" key="2">
    <source>
        <dbReference type="EMBL" id="KIN11658.1"/>
    </source>
</evidence>
<feature type="transmembrane region" description="Helical" evidence="1">
    <location>
        <begin position="36"/>
        <end position="52"/>
    </location>
</feature>
<protein>
    <recommendedName>
        <fullName evidence="4">MFS transporter</fullName>
    </recommendedName>
</protein>
<evidence type="ECO:0000313" key="3">
    <source>
        <dbReference type="Proteomes" id="UP000031977"/>
    </source>
</evidence>
<keyword evidence="1" id="KW-0472">Membrane</keyword>
<dbReference type="AlphaFoldDB" id="A0A0C3EB61"/>
<dbReference type="EMBL" id="JXOK01000015">
    <property type="protein sequence ID" value="KIN11658.1"/>
    <property type="molecule type" value="Genomic_DNA"/>
</dbReference>
<evidence type="ECO:0008006" key="4">
    <source>
        <dbReference type="Google" id="ProtNLM"/>
    </source>
</evidence>
<dbReference type="Proteomes" id="UP000031977">
    <property type="component" value="Unassembled WGS sequence"/>
</dbReference>
<dbReference type="OrthoDB" id="5877910at2"/>
<dbReference type="STRING" id="50718.SU60_06180"/>
<keyword evidence="1" id="KW-0812">Transmembrane</keyword>
<organism evidence="2 3">
    <name type="scientific">Vibrio mytili</name>
    <dbReference type="NCBI Taxonomy" id="50718"/>
    <lineage>
        <taxon>Bacteria</taxon>
        <taxon>Pseudomonadati</taxon>
        <taxon>Pseudomonadota</taxon>
        <taxon>Gammaproteobacteria</taxon>
        <taxon>Vibrionales</taxon>
        <taxon>Vibrionaceae</taxon>
        <taxon>Vibrio</taxon>
    </lineage>
</organism>
<dbReference type="RefSeq" id="WP_041154758.1">
    <property type="nucleotide sequence ID" value="NZ_CBCRVP010000007.1"/>
</dbReference>
<gene>
    <name evidence="2" type="ORF">SU60_06180</name>
</gene>
<comment type="caution">
    <text evidence="2">The sequence shown here is derived from an EMBL/GenBank/DDBJ whole genome shotgun (WGS) entry which is preliminary data.</text>
</comment>
<accession>A0A0C3EB61</accession>
<evidence type="ECO:0000256" key="1">
    <source>
        <dbReference type="SAM" id="Phobius"/>
    </source>
</evidence>
<keyword evidence="1" id="KW-1133">Transmembrane helix</keyword>
<sequence length="97" mass="10886">MLDFFFIGPLVIGLVCWFKAQNEEWESLAKDFSKRWALSLIAMIAAAALGGITMPNGSESSESVWLIFVGIIWFVCIVTMLWVALTTLMQAIKLKKQ</sequence>
<name>A0A0C3EB61_9VIBR</name>
<reference evidence="2 3" key="1">
    <citation type="submission" date="2015-01" db="EMBL/GenBank/DDBJ databases">
        <title>Draft genome of Vibrio mytili type strain CAIM 528.</title>
        <authorList>
            <person name="Gonzalez-Castillo A."/>
            <person name="Gomez-Gil B."/>
            <person name="Enciso-Ibarra J."/>
        </authorList>
    </citation>
    <scope>NUCLEOTIDE SEQUENCE [LARGE SCALE GENOMIC DNA]</scope>
    <source>
        <strain evidence="2 3">CAIM 528</strain>
    </source>
</reference>